<sequence length="64" mass="7134">MKWDRPGQTMGVESEVRSMQSNSHDLRKTNKAKNPAAQDQKQDSGAQNCKHNGAQNKSDANSKY</sequence>
<organism evidence="2 3">
    <name type="scientific">Candidatus Flavonifractor merdigallinarum</name>
    <dbReference type="NCBI Taxonomy" id="2838589"/>
    <lineage>
        <taxon>Bacteria</taxon>
        <taxon>Bacillati</taxon>
        <taxon>Bacillota</taxon>
        <taxon>Clostridia</taxon>
        <taxon>Eubacteriales</taxon>
        <taxon>Oscillospiraceae</taxon>
        <taxon>Flavonifractor</taxon>
    </lineage>
</organism>
<accession>A0A9D2BXB0</accession>
<evidence type="ECO:0000256" key="1">
    <source>
        <dbReference type="SAM" id="MobiDB-lite"/>
    </source>
</evidence>
<reference evidence="2" key="1">
    <citation type="journal article" date="2021" name="PeerJ">
        <title>Extensive microbial diversity within the chicken gut microbiome revealed by metagenomics and culture.</title>
        <authorList>
            <person name="Gilroy R."/>
            <person name="Ravi A."/>
            <person name="Getino M."/>
            <person name="Pursley I."/>
            <person name="Horton D.L."/>
            <person name="Alikhan N.F."/>
            <person name="Baker D."/>
            <person name="Gharbi K."/>
            <person name="Hall N."/>
            <person name="Watson M."/>
            <person name="Adriaenssens E.M."/>
            <person name="Foster-Nyarko E."/>
            <person name="Jarju S."/>
            <person name="Secka A."/>
            <person name="Antonio M."/>
            <person name="Oren A."/>
            <person name="Chaudhuri R.R."/>
            <person name="La Ragione R."/>
            <person name="Hildebrand F."/>
            <person name="Pallen M.J."/>
        </authorList>
    </citation>
    <scope>NUCLEOTIDE SEQUENCE</scope>
    <source>
        <strain evidence="2">ChiBcec16_6824</strain>
    </source>
</reference>
<evidence type="ECO:0000313" key="2">
    <source>
        <dbReference type="EMBL" id="HIY20971.1"/>
    </source>
</evidence>
<evidence type="ECO:0000313" key="3">
    <source>
        <dbReference type="Proteomes" id="UP000823868"/>
    </source>
</evidence>
<name>A0A9D2BXB0_9FIRM</name>
<gene>
    <name evidence="2" type="ORF">H9841_03600</name>
</gene>
<feature type="region of interest" description="Disordered" evidence="1">
    <location>
        <begin position="1"/>
        <end position="64"/>
    </location>
</feature>
<dbReference type="Proteomes" id="UP000823868">
    <property type="component" value="Unassembled WGS sequence"/>
</dbReference>
<reference evidence="2" key="2">
    <citation type="submission" date="2021-04" db="EMBL/GenBank/DDBJ databases">
        <authorList>
            <person name="Gilroy R."/>
        </authorList>
    </citation>
    <scope>NUCLEOTIDE SEQUENCE</scope>
    <source>
        <strain evidence="2">ChiBcec16_6824</strain>
    </source>
</reference>
<comment type="caution">
    <text evidence="2">The sequence shown here is derived from an EMBL/GenBank/DDBJ whole genome shotgun (WGS) entry which is preliminary data.</text>
</comment>
<dbReference type="AlphaFoldDB" id="A0A9D2BXB0"/>
<feature type="compositionally biased region" description="Polar residues" evidence="1">
    <location>
        <begin position="37"/>
        <end position="64"/>
    </location>
</feature>
<dbReference type="EMBL" id="DXDX01000065">
    <property type="protein sequence ID" value="HIY20971.1"/>
    <property type="molecule type" value="Genomic_DNA"/>
</dbReference>
<proteinExistence type="predicted"/>
<protein>
    <submittedName>
        <fullName evidence="2">Uncharacterized protein</fullName>
    </submittedName>
</protein>